<protein>
    <recommendedName>
        <fullName evidence="9">Probable butyrate kinase</fullName>
        <shortName evidence="9">BK</shortName>
        <ecNumber evidence="9">2.7.2.7</ecNumber>
    </recommendedName>
    <alternativeName>
        <fullName evidence="9">Branched-chain carboxylic acid kinase</fullName>
    </alternativeName>
</protein>
<dbReference type="PANTHER" id="PTHR21060:SF3">
    <property type="entry name" value="BUTYRATE KINASE 2-RELATED"/>
    <property type="match status" value="1"/>
</dbReference>
<keyword evidence="6 9" id="KW-0418">Kinase</keyword>
<dbReference type="InterPro" id="IPR000890">
    <property type="entry name" value="Aliphatic_acid_kin_short-chain"/>
</dbReference>
<dbReference type="EC" id="2.7.2.7" evidence="9"/>
<evidence type="ECO:0000256" key="9">
    <source>
        <dbReference type="HAMAP-Rule" id="MF_00542"/>
    </source>
</evidence>
<dbReference type="Pfam" id="PF00871">
    <property type="entry name" value="Acetate_kinase"/>
    <property type="match status" value="1"/>
</dbReference>
<dbReference type="PANTHER" id="PTHR21060">
    <property type="entry name" value="ACETATE KINASE"/>
    <property type="match status" value="1"/>
</dbReference>
<dbReference type="EMBL" id="NGKB01000002">
    <property type="protein sequence ID" value="RSU16543.1"/>
    <property type="molecule type" value="Genomic_DNA"/>
</dbReference>
<dbReference type="GO" id="GO:0006083">
    <property type="term" value="P:acetate metabolic process"/>
    <property type="evidence" value="ECO:0007669"/>
    <property type="project" value="TreeGrafter"/>
</dbReference>
<dbReference type="HAMAP" id="MF_00542">
    <property type="entry name" value="Butyrate_kinase"/>
    <property type="match status" value="1"/>
</dbReference>
<dbReference type="GO" id="GO:0008776">
    <property type="term" value="F:acetate kinase activity"/>
    <property type="evidence" value="ECO:0007669"/>
    <property type="project" value="TreeGrafter"/>
</dbReference>
<dbReference type="GO" id="GO:0005524">
    <property type="term" value="F:ATP binding"/>
    <property type="evidence" value="ECO:0007669"/>
    <property type="project" value="UniProtKB-KW"/>
</dbReference>
<dbReference type="PROSITE" id="PS01075">
    <property type="entry name" value="ACETATE_KINASE_1"/>
    <property type="match status" value="1"/>
</dbReference>
<name>A0A430B8D6_9ENTE</name>
<evidence type="ECO:0000256" key="2">
    <source>
        <dbReference type="ARBA" id="ARBA00008748"/>
    </source>
</evidence>
<evidence type="ECO:0000313" key="11">
    <source>
        <dbReference type="EMBL" id="RSU16543.1"/>
    </source>
</evidence>
<proteinExistence type="inferred from homology"/>
<evidence type="ECO:0000256" key="3">
    <source>
        <dbReference type="ARBA" id="ARBA00022490"/>
    </source>
</evidence>
<dbReference type="NCBIfam" id="NF002834">
    <property type="entry name" value="PRK03011.1-5"/>
    <property type="match status" value="1"/>
</dbReference>
<comment type="similarity">
    <text evidence="2 9 10">Belongs to the acetokinase family.</text>
</comment>
<evidence type="ECO:0000256" key="8">
    <source>
        <dbReference type="ARBA" id="ARBA00048596"/>
    </source>
</evidence>
<dbReference type="AlphaFoldDB" id="A0A430B8D6"/>
<dbReference type="SUPFAM" id="SSF53067">
    <property type="entry name" value="Actin-like ATPase domain"/>
    <property type="match status" value="2"/>
</dbReference>
<dbReference type="PIRSF" id="PIRSF036458">
    <property type="entry name" value="Butyrate_kin"/>
    <property type="match status" value="1"/>
</dbReference>
<evidence type="ECO:0000256" key="10">
    <source>
        <dbReference type="RuleBase" id="RU003835"/>
    </source>
</evidence>
<dbReference type="Gene3D" id="3.30.420.40">
    <property type="match status" value="2"/>
</dbReference>
<comment type="subcellular location">
    <subcellularLocation>
        <location evidence="1 9">Cytoplasm</location>
    </subcellularLocation>
</comment>
<gene>
    <name evidence="9" type="primary">buk</name>
    <name evidence="11" type="ORF">CBF28_03170</name>
</gene>
<keyword evidence="4 9" id="KW-0808">Transferase</keyword>
<evidence type="ECO:0000256" key="4">
    <source>
        <dbReference type="ARBA" id="ARBA00022679"/>
    </source>
</evidence>
<dbReference type="InterPro" id="IPR023865">
    <property type="entry name" value="Aliphatic_acid_kinase_CS"/>
</dbReference>
<dbReference type="PRINTS" id="PR00471">
    <property type="entry name" value="ACETATEKNASE"/>
</dbReference>
<evidence type="ECO:0000313" key="12">
    <source>
        <dbReference type="Proteomes" id="UP000288028"/>
    </source>
</evidence>
<dbReference type="PROSITE" id="PS01076">
    <property type="entry name" value="ACETATE_KINASE_2"/>
    <property type="match status" value="1"/>
</dbReference>
<keyword evidence="5 9" id="KW-0547">Nucleotide-binding</keyword>
<keyword evidence="3 9" id="KW-0963">Cytoplasm</keyword>
<dbReference type="InterPro" id="IPR011245">
    <property type="entry name" value="Butyrate_kin"/>
</dbReference>
<dbReference type="Proteomes" id="UP000288028">
    <property type="component" value="Unassembled WGS sequence"/>
</dbReference>
<dbReference type="RefSeq" id="WP_126791845.1">
    <property type="nucleotide sequence ID" value="NZ_CP060720.1"/>
</dbReference>
<organism evidence="11 12">
    <name type="scientific">Vagococcus carniphilus</name>
    <dbReference type="NCBI Taxonomy" id="218144"/>
    <lineage>
        <taxon>Bacteria</taxon>
        <taxon>Bacillati</taxon>
        <taxon>Bacillota</taxon>
        <taxon>Bacilli</taxon>
        <taxon>Lactobacillales</taxon>
        <taxon>Enterococcaceae</taxon>
        <taxon>Vagococcus</taxon>
    </lineage>
</organism>
<reference evidence="11 12" key="1">
    <citation type="submission" date="2017-05" db="EMBL/GenBank/DDBJ databases">
        <title>Vagococcus spp. assemblies.</title>
        <authorList>
            <person name="Gulvik C.A."/>
        </authorList>
    </citation>
    <scope>NUCLEOTIDE SEQUENCE [LARGE SCALE GENOMIC DNA]</scope>
    <source>
        <strain evidence="11 12">SS1714</strain>
    </source>
</reference>
<comment type="catalytic activity">
    <reaction evidence="8 9">
        <text>butanoate + ATP = butanoyl phosphate + ADP</text>
        <dbReference type="Rhea" id="RHEA:13585"/>
        <dbReference type="ChEBI" id="CHEBI:17968"/>
        <dbReference type="ChEBI" id="CHEBI:30616"/>
        <dbReference type="ChEBI" id="CHEBI:58079"/>
        <dbReference type="ChEBI" id="CHEBI:456216"/>
        <dbReference type="EC" id="2.7.2.7"/>
    </reaction>
</comment>
<comment type="caution">
    <text evidence="11">The sequence shown here is derived from an EMBL/GenBank/DDBJ whole genome shotgun (WGS) entry which is preliminary data.</text>
</comment>
<accession>A0A430B8D6</accession>
<evidence type="ECO:0000256" key="1">
    <source>
        <dbReference type="ARBA" id="ARBA00004496"/>
    </source>
</evidence>
<dbReference type="GO" id="GO:0005737">
    <property type="term" value="C:cytoplasm"/>
    <property type="evidence" value="ECO:0007669"/>
    <property type="project" value="UniProtKB-SubCell"/>
</dbReference>
<dbReference type="InterPro" id="IPR043129">
    <property type="entry name" value="ATPase_NBD"/>
</dbReference>
<evidence type="ECO:0000256" key="6">
    <source>
        <dbReference type="ARBA" id="ARBA00022777"/>
    </source>
</evidence>
<sequence>MEAILVINPGSTSTKTAIFADHKLVAEETLRHSVEEIAQFDGVISQTEFRYKIILSFVEKLEMTDKLVAVVGRGGLLKPIPGGTYAVGEEMLHDLETEKYNTHASNLGGILANEFAKSLNIPAFIVDPVVVDEMKPLARISGLKGIDRRSVGHALNQKAVSRKATEELGKTYETSSVIVAHLGGGISVGAHQNGKMVDVINGLDGEGPYTPERSGSLPLIDFANLIITENLELGDVKKIIAGNAGLKSYLGETDLREVIKRIDQGEEDAKYYLDGMCYQVAKSIGELAVVLEGKVDAICLTGGAIYSDYILGQISQYVEWIAPVKAYPGEMEMEALYEGAARVLAGEEKALDYGSVEIVK</sequence>
<dbReference type="GO" id="GO:0047761">
    <property type="term" value="F:butyrate kinase activity"/>
    <property type="evidence" value="ECO:0007669"/>
    <property type="project" value="UniProtKB-UniRule"/>
</dbReference>
<dbReference type="GeneID" id="95580353"/>
<dbReference type="NCBIfam" id="TIGR02707">
    <property type="entry name" value="butyr_kinase"/>
    <property type="match status" value="1"/>
</dbReference>
<keyword evidence="7 9" id="KW-0067">ATP-binding</keyword>
<evidence type="ECO:0000256" key="7">
    <source>
        <dbReference type="ARBA" id="ARBA00022840"/>
    </source>
</evidence>
<evidence type="ECO:0000256" key="5">
    <source>
        <dbReference type="ARBA" id="ARBA00022741"/>
    </source>
</evidence>
<dbReference type="OrthoDB" id="9771859at2"/>
<dbReference type="CDD" id="cd24011">
    <property type="entry name" value="ASKHA_NBD_BK"/>
    <property type="match status" value="1"/>
</dbReference>
<keyword evidence="12" id="KW-1185">Reference proteome</keyword>